<evidence type="ECO:0000313" key="1">
    <source>
        <dbReference type="EMBL" id="EEG71323.1"/>
    </source>
</evidence>
<name>C0BRM9_BIFPS</name>
<comment type="caution">
    <text evidence="1">The sequence shown here is derived from an EMBL/GenBank/DDBJ whole genome shotgun (WGS) entry which is preliminary data.</text>
</comment>
<protein>
    <submittedName>
        <fullName evidence="1">Uncharacterized protein</fullName>
    </submittedName>
</protein>
<dbReference type="AlphaFoldDB" id="C0BRM9"/>
<reference evidence="1 2" key="1">
    <citation type="submission" date="2009-02" db="EMBL/GenBank/DDBJ databases">
        <title>Draft genome sequence of Bifidobacterium pseudocatenulatum (DSM 20438).</title>
        <authorList>
            <person name="Sudarsanam P."/>
            <person name="Ley R."/>
            <person name="Guruge J."/>
            <person name="Turnbaugh P.J."/>
            <person name="Mahowald M."/>
            <person name="Liep D."/>
            <person name="Gordon J."/>
        </authorList>
    </citation>
    <scope>NUCLEOTIDE SEQUENCE [LARGE SCALE GENOMIC DNA]</scope>
    <source>
        <strain evidence="1 2">DSM 20438</strain>
    </source>
</reference>
<accession>C0BRM9</accession>
<gene>
    <name evidence="1" type="ORF">BIFPSEUDO_03293</name>
</gene>
<reference evidence="1 2" key="2">
    <citation type="submission" date="2009-02" db="EMBL/GenBank/DDBJ databases">
        <authorList>
            <person name="Fulton L."/>
            <person name="Clifton S."/>
            <person name="Fulton B."/>
            <person name="Xu J."/>
            <person name="Minx P."/>
            <person name="Pepin K.H."/>
            <person name="Johnson M."/>
            <person name="Bhonagiri V."/>
            <person name="Nash W.E."/>
            <person name="Mardis E.R."/>
            <person name="Wilson R.K."/>
        </authorList>
    </citation>
    <scope>NUCLEOTIDE SEQUENCE [LARGE SCALE GENOMIC DNA]</scope>
    <source>
        <strain evidence="1 2">DSM 20438</strain>
    </source>
</reference>
<organism evidence="1 2">
    <name type="scientific">Bifidobacterium pseudocatenulatum DSM 20438 = JCM 1200 = LMG 10505</name>
    <dbReference type="NCBI Taxonomy" id="547043"/>
    <lineage>
        <taxon>Bacteria</taxon>
        <taxon>Bacillati</taxon>
        <taxon>Actinomycetota</taxon>
        <taxon>Actinomycetes</taxon>
        <taxon>Bifidobacteriales</taxon>
        <taxon>Bifidobacteriaceae</taxon>
        <taxon>Bifidobacterium</taxon>
    </lineage>
</organism>
<evidence type="ECO:0000313" key="2">
    <source>
        <dbReference type="Proteomes" id="UP000003875"/>
    </source>
</evidence>
<proteinExistence type="predicted"/>
<dbReference type="Proteomes" id="UP000003875">
    <property type="component" value="Unassembled WGS sequence"/>
</dbReference>
<dbReference type="EMBL" id="ABXX02000002">
    <property type="protein sequence ID" value="EEG71323.1"/>
    <property type="molecule type" value="Genomic_DNA"/>
</dbReference>
<sequence length="86" mass="9465">MAFCRHLIDAAAKSGRYFLAEFFECGAAESKNFDKCHVKLLNICLIESPLQICHNNADRPVEMGKSAECGAFALETDAPHFLCGNL</sequence>